<evidence type="ECO:0000313" key="7">
    <source>
        <dbReference type="Proteomes" id="UP000676310"/>
    </source>
</evidence>
<dbReference type="Gene3D" id="1.10.287.1490">
    <property type="match status" value="1"/>
</dbReference>
<evidence type="ECO:0000256" key="3">
    <source>
        <dbReference type="ARBA" id="ARBA00023054"/>
    </source>
</evidence>
<dbReference type="GO" id="GO:0005794">
    <property type="term" value="C:Golgi apparatus"/>
    <property type="evidence" value="ECO:0007669"/>
    <property type="project" value="UniProtKB-SubCell"/>
</dbReference>
<feature type="region of interest" description="Disordered" evidence="5">
    <location>
        <begin position="526"/>
        <end position="556"/>
    </location>
</feature>
<feature type="region of interest" description="Disordered" evidence="5">
    <location>
        <begin position="279"/>
        <end position="342"/>
    </location>
</feature>
<accession>A0A8J2I7E0</accession>
<dbReference type="OrthoDB" id="5413982at2759"/>
<dbReference type="GO" id="GO:0006888">
    <property type="term" value="P:endoplasmic reticulum to Golgi vesicle-mediated transport"/>
    <property type="evidence" value="ECO:0007669"/>
    <property type="project" value="TreeGrafter"/>
</dbReference>
<dbReference type="PANTHER" id="PTHR18921:SF2">
    <property type="entry name" value="THYROID RECEPTOR-INTERACTING PROTEIN 11"/>
    <property type="match status" value="1"/>
</dbReference>
<dbReference type="GeneID" id="67018666"/>
<feature type="compositionally biased region" description="Low complexity" evidence="5">
    <location>
        <begin position="65"/>
        <end position="98"/>
    </location>
</feature>
<evidence type="ECO:0000256" key="1">
    <source>
        <dbReference type="ARBA" id="ARBA00004555"/>
    </source>
</evidence>
<dbReference type="RefSeq" id="XP_043170300.1">
    <property type="nucleotide sequence ID" value="XM_043314365.1"/>
</dbReference>
<evidence type="ECO:0000256" key="5">
    <source>
        <dbReference type="SAM" id="MobiDB-lite"/>
    </source>
</evidence>
<dbReference type="GO" id="GO:0031267">
    <property type="term" value="F:small GTPase binding"/>
    <property type="evidence" value="ECO:0007669"/>
    <property type="project" value="TreeGrafter"/>
</dbReference>
<gene>
    <name evidence="6" type="ORF">ALTATR162_LOCUS6743</name>
</gene>
<dbReference type="AlphaFoldDB" id="A0A8J2I7E0"/>
<dbReference type="GO" id="GO:0007030">
    <property type="term" value="P:Golgi organization"/>
    <property type="evidence" value="ECO:0007669"/>
    <property type="project" value="TreeGrafter"/>
</dbReference>
<feature type="compositionally biased region" description="Basic and acidic residues" evidence="5">
    <location>
        <begin position="207"/>
        <end position="223"/>
    </location>
</feature>
<organism evidence="6 7">
    <name type="scientific">Alternaria atra</name>
    <dbReference type="NCBI Taxonomy" id="119953"/>
    <lineage>
        <taxon>Eukaryota</taxon>
        <taxon>Fungi</taxon>
        <taxon>Dikarya</taxon>
        <taxon>Ascomycota</taxon>
        <taxon>Pezizomycotina</taxon>
        <taxon>Dothideomycetes</taxon>
        <taxon>Pleosporomycetidae</taxon>
        <taxon>Pleosporales</taxon>
        <taxon>Pleosporineae</taxon>
        <taxon>Pleosporaceae</taxon>
        <taxon>Alternaria</taxon>
        <taxon>Alternaria sect. Ulocladioides</taxon>
    </lineage>
</organism>
<name>A0A8J2I7E0_9PLEO</name>
<protein>
    <recommendedName>
        <fullName evidence="8">M protein repeat protein</fullName>
    </recommendedName>
</protein>
<reference evidence="6" key="1">
    <citation type="submission" date="2021-05" db="EMBL/GenBank/DDBJ databases">
        <authorList>
            <person name="Stam R."/>
        </authorList>
    </citation>
    <scope>NUCLEOTIDE SEQUENCE</scope>
    <source>
        <strain evidence="6">CS162</strain>
    </source>
</reference>
<dbReference type="Proteomes" id="UP000676310">
    <property type="component" value="Unassembled WGS sequence"/>
</dbReference>
<sequence>MADEEKEKAEKIAAAKKRVGLSLHVLLLSETVTIAQLQLDMYEQLKKKTKKAGAGKKKEDKTEAPAEAEASTEVPAEATTTEDQPEQVAPEPVEATSAAPPPEEDDDEPSELAVPKSSHGRKPSVAVESRQRSESFYRSGAAGGPLSPGGGVTSEVYREQAQKIEELEKENKRLASEVEENQNRRKKGEEELEELRESRGDVALAVEKGKEADKLKAEVESLKRQLAQAQSQSNKSIRRTSTASPSQSASIDDLNAQVASKSATIESLELEISNVNRQLSEQTNKNNELQSKVSSLESAVQKAEQEASSTKTELQDLKASLDKAGDQAEKDGSDRDSAQTRIAQLEAELGTANRKASDSVSRAELLEKKIETLTQLHRDNDSRNQTRIQEHKKIEREATELRTRITGLSNENARLREAEQRRRKADLGSIEDSSVQELLDEERDRLLAKVRELEEENFELRRGVWRDRRRDMQPPIDDQADASHPYNSANSFDDIDLSGAPSRQALPNRTHSSFQDVIQSGISAFTGQNPAHRRSDAASKPKPRQESLGSLDEFEIDEDAFRQAQEEEAKRRLERVREVKRGLVQYKGWRPDFVDVRVGMGGVFEI</sequence>
<keyword evidence="7" id="KW-1185">Reference proteome</keyword>
<evidence type="ECO:0000256" key="4">
    <source>
        <dbReference type="SAM" id="Coils"/>
    </source>
</evidence>
<feature type="coiled-coil region" evidence="4">
    <location>
        <begin position="391"/>
        <end position="463"/>
    </location>
</feature>
<keyword evidence="3 4" id="KW-0175">Coiled coil</keyword>
<feature type="compositionally biased region" description="Basic and acidic residues" evidence="5">
    <location>
        <begin position="533"/>
        <end position="545"/>
    </location>
</feature>
<comment type="caution">
    <text evidence="6">The sequence shown here is derived from an EMBL/GenBank/DDBJ whole genome shotgun (WGS) entry which is preliminary data.</text>
</comment>
<feature type="compositionally biased region" description="Polar residues" evidence="5">
    <location>
        <begin position="227"/>
        <end position="250"/>
    </location>
</feature>
<dbReference type="EMBL" id="CAJRGZ010000019">
    <property type="protein sequence ID" value="CAG5165069.1"/>
    <property type="molecule type" value="Genomic_DNA"/>
</dbReference>
<evidence type="ECO:0000256" key="2">
    <source>
        <dbReference type="ARBA" id="ARBA00023034"/>
    </source>
</evidence>
<proteinExistence type="predicted"/>
<comment type="subcellular location">
    <subcellularLocation>
        <location evidence="1">Golgi apparatus</location>
    </subcellularLocation>
</comment>
<dbReference type="PANTHER" id="PTHR18921">
    <property type="entry name" value="MYOSIN HEAVY CHAIN - RELATED"/>
    <property type="match status" value="1"/>
</dbReference>
<evidence type="ECO:0000313" key="6">
    <source>
        <dbReference type="EMBL" id="CAG5165069.1"/>
    </source>
</evidence>
<keyword evidence="2" id="KW-0333">Golgi apparatus</keyword>
<feature type="region of interest" description="Disordered" evidence="5">
    <location>
        <begin position="471"/>
        <end position="512"/>
    </location>
</feature>
<feature type="compositionally biased region" description="Basic and acidic residues" evidence="5">
    <location>
        <begin position="156"/>
        <end position="200"/>
    </location>
</feature>
<feature type="region of interest" description="Disordered" evidence="5">
    <location>
        <begin position="46"/>
        <end position="262"/>
    </location>
</feature>
<feature type="compositionally biased region" description="Basic and acidic residues" evidence="5">
    <location>
        <begin position="313"/>
        <end position="338"/>
    </location>
</feature>
<feature type="compositionally biased region" description="Polar residues" evidence="5">
    <location>
        <begin position="279"/>
        <end position="298"/>
    </location>
</feature>
<evidence type="ECO:0008006" key="8">
    <source>
        <dbReference type="Google" id="ProtNLM"/>
    </source>
</evidence>
<feature type="compositionally biased region" description="Gly residues" evidence="5">
    <location>
        <begin position="141"/>
        <end position="152"/>
    </location>
</feature>